<keyword evidence="1" id="KW-0378">Hydrolase</keyword>
<dbReference type="Proteomes" id="UP000051992">
    <property type="component" value="Unassembled WGS sequence"/>
</dbReference>
<dbReference type="RefSeq" id="WP_057744316.1">
    <property type="nucleotide sequence ID" value="NZ_BJLU01000003.1"/>
</dbReference>
<accession>A0A0R2H2I8</accession>
<protein>
    <submittedName>
        <fullName evidence="3">DITP/XTP pyrophosphatase</fullName>
    </submittedName>
    <submittedName>
        <fullName evidence="2">Xanthosine triphosphate pyrophosphatase</fullName>
    </submittedName>
</protein>
<dbReference type="GO" id="GO:0009143">
    <property type="term" value="P:nucleoside triphosphate catabolic process"/>
    <property type="evidence" value="ECO:0007669"/>
    <property type="project" value="InterPro"/>
</dbReference>
<dbReference type="Gene3D" id="3.90.950.10">
    <property type="match status" value="1"/>
</dbReference>
<dbReference type="STRING" id="1629.IV50_GL000409"/>
<dbReference type="InterPro" id="IPR029001">
    <property type="entry name" value="ITPase-like_fam"/>
</dbReference>
<proteinExistence type="predicted"/>
<dbReference type="EMBL" id="JQBM01000001">
    <property type="protein sequence ID" value="KRN47139.1"/>
    <property type="molecule type" value="Genomic_DNA"/>
</dbReference>
<sequence>MRKPIVIASNNTHKTAEIAEFFALYEQPVVNYRELHAQITFPKETTDNMVENVKMKASTIHALLPNEMILADDSALFVPALPEHFGVTTMREFKAHALKTDAEINQYVLDMVDTVTDRSGYLQSDFYMVLPDGQILTTQAKGGVRIANSPRGANGLDAIVETETGATLGEMPITQRVNYAARGRAVQTIMKALNKD</sequence>
<name>A0A0R2H2I8_WEIVI</name>
<evidence type="ECO:0000313" key="3">
    <source>
        <dbReference type="EMBL" id="SUP59444.1"/>
    </source>
</evidence>
<evidence type="ECO:0000256" key="1">
    <source>
        <dbReference type="ARBA" id="ARBA00022801"/>
    </source>
</evidence>
<evidence type="ECO:0000313" key="2">
    <source>
        <dbReference type="EMBL" id="KRN47139.1"/>
    </source>
</evidence>
<dbReference type="GO" id="GO:0047429">
    <property type="term" value="F:nucleoside triphosphate diphosphatase activity"/>
    <property type="evidence" value="ECO:0007669"/>
    <property type="project" value="InterPro"/>
</dbReference>
<evidence type="ECO:0000313" key="5">
    <source>
        <dbReference type="Proteomes" id="UP000254621"/>
    </source>
</evidence>
<evidence type="ECO:0000313" key="4">
    <source>
        <dbReference type="Proteomes" id="UP000051992"/>
    </source>
</evidence>
<reference evidence="2 4" key="1">
    <citation type="journal article" date="2015" name="Genome Announc.">
        <title>Expanding the biotechnology potential of lactobacilli through comparative genomics of 213 strains and associated genera.</title>
        <authorList>
            <person name="Sun Z."/>
            <person name="Harris H.M."/>
            <person name="McCann A."/>
            <person name="Guo C."/>
            <person name="Argimon S."/>
            <person name="Zhang W."/>
            <person name="Yang X."/>
            <person name="Jeffery I.B."/>
            <person name="Cooney J.C."/>
            <person name="Kagawa T.F."/>
            <person name="Liu W."/>
            <person name="Song Y."/>
            <person name="Salvetti E."/>
            <person name="Wrobel A."/>
            <person name="Rasinkangas P."/>
            <person name="Parkhill J."/>
            <person name="Rea M.C."/>
            <person name="O'Sullivan O."/>
            <person name="Ritari J."/>
            <person name="Douillard F.P."/>
            <person name="Paul Ross R."/>
            <person name="Yang R."/>
            <person name="Briner A.E."/>
            <person name="Felis G.E."/>
            <person name="de Vos W.M."/>
            <person name="Barrangou R."/>
            <person name="Klaenhammer T.R."/>
            <person name="Caufield P.W."/>
            <person name="Cui Y."/>
            <person name="Zhang H."/>
            <person name="O'Toole P.W."/>
        </authorList>
    </citation>
    <scope>NUCLEOTIDE SEQUENCE [LARGE SCALE GENOMIC DNA]</scope>
    <source>
        <strain evidence="2 4">DSM 20410</strain>
    </source>
</reference>
<dbReference type="Pfam" id="PF01725">
    <property type="entry name" value="Ham1p_like"/>
    <property type="match status" value="1"/>
</dbReference>
<dbReference type="OrthoDB" id="2142580at2"/>
<gene>
    <name evidence="2" type="ORF">IV50_GL000409</name>
    <name evidence="3" type="ORF">NCTC13645_01700</name>
</gene>
<keyword evidence="4" id="KW-1185">Reference proteome</keyword>
<organism evidence="2 4">
    <name type="scientific">Weissella viridescens</name>
    <name type="common">Lactobacillus viridescens</name>
    <dbReference type="NCBI Taxonomy" id="1629"/>
    <lineage>
        <taxon>Bacteria</taxon>
        <taxon>Bacillati</taxon>
        <taxon>Bacillota</taxon>
        <taxon>Bacilli</taxon>
        <taxon>Lactobacillales</taxon>
        <taxon>Lactobacillaceae</taxon>
        <taxon>Weissella</taxon>
    </lineage>
</organism>
<dbReference type="AlphaFoldDB" id="A0A0R2H2I8"/>
<dbReference type="EMBL" id="UHIV01000004">
    <property type="protein sequence ID" value="SUP59444.1"/>
    <property type="molecule type" value="Genomic_DNA"/>
</dbReference>
<reference evidence="3 5" key="2">
    <citation type="submission" date="2018-06" db="EMBL/GenBank/DDBJ databases">
        <authorList>
            <consortium name="Pathogen Informatics"/>
            <person name="Doyle S."/>
        </authorList>
    </citation>
    <scope>NUCLEOTIDE SEQUENCE [LARGE SCALE GENOMIC DNA]</scope>
    <source>
        <strain evidence="3 5">NCTC13645</strain>
    </source>
</reference>
<dbReference type="InterPro" id="IPR002637">
    <property type="entry name" value="RdgB/HAM1"/>
</dbReference>
<dbReference type="SUPFAM" id="SSF52972">
    <property type="entry name" value="ITPase-like"/>
    <property type="match status" value="1"/>
</dbReference>
<dbReference type="Proteomes" id="UP000254621">
    <property type="component" value="Unassembled WGS sequence"/>
</dbReference>
<dbReference type="PATRIC" id="fig|1629.5.peg.413"/>